<protein>
    <submittedName>
        <fullName evidence="1">Uncharacterized protein</fullName>
    </submittedName>
</protein>
<dbReference type="InParanoid" id="A0A0C3P5L4"/>
<reference evidence="2" key="2">
    <citation type="submission" date="2015-01" db="EMBL/GenBank/DDBJ databases">
        <title>Evolutionary Origins and Diversification of the Mycorrhizal Mutualists.</title>
        <authorList>
            <consortium name="DOE Joint Genome Institute"/>
            <consortium name="Mycorrhizal Genomics Consortium"/>
            <person name="Kohler A."/>
            <person name="Kuo A."/>
            <person name="Nagy L.G."/>
            <person name="Floudas D."/>
            <person name="Copeland A."/>
            <person name="Barry K.W."/>
            <person name="Cichocki N."/>
            <person name="Veneault-Fourrey C."/>
            <person name="LaButti K."/>
            <person name="Lindquist E.A."/>
            <person name="Lipzen A."/>
            <person name="Lundell T."/>
            <person name="Morin E."/>
            <person name="Murat C."/>
            <person name="Riley R."/>
            <person name="Ohm R."/>
            <person name="Sun H."/>
            <person name="Tunlid A."/>
            <person name="Henrissat B."/>
            <person name="Grigoriev I.V."/>
            <person name="Hibbett D.S."/>
            <person name="Martin F."/>
        </authorList>
    </citation>
    <scope>NUCLEOTIDE SEQUENCE [LARGE SCALE GENOMIC DNA]</scope>
    <source>
        <strain evidence="2">Marx 270</strain>
    </source>
</reference>
<keyword evidence="2" id="KW-1185">Reference proteome</keyword>
<evidence type="ECO:0000313" key="2">
    <source>
        <dbReference type="Proteomes" id="UP000054217"/>
    </source>
</evidence>
<name>A0A0C3P5L4_PISTI</name>
<dbReference type="OrthoDB" id="2688210at2759"/>
<feature type="non-terminal residue" evidence="1">
    <location>
        <position position="250"/>
    </location>
</feature>
<dbReference type="HOGENOM" id="CLU_052398_1_2_1"/>
<dbReference type="EMBL" id="KN831980">
    <property type="protein sequence ID" value="KIO02801.1"/>
    <property type="molecule type" value="Genomic_DNA"/>
</dbReference>
<dbReference type="Proteomes" id="UP000054217">
    <property type="component" value="Unassembled WGS sequence"/>
</dbReference>
<sequence length="250" mass="28180">MADPNLEQHPDFKSAAFREIQEAMMATLDLNLEQAIACLRTAWDDDHQHRVDEQEAEGLEDGCHNAECKKPQMANFTVGCPPPSIIVNRPSQYATNKLASCDYVELWYFSPEGCNDTAKHARSNADDTFGISSTNDLLTLRPVASVKASQNACVDHNSTFGKFLQAQVSFLHHIRMVPWPEKHINALAMFFWNLKSHPQRSTTNGDAIVLNYASRVRHQWHNELKANNGHVFDISIINDTLMNSIAFEVN</sequence>
<reference evidence="1 2" key="1">
    <citation type="submission" date="2014-04" db="EMBL/GenBank/DDBJ databases">
        <authorList>
            <consortium name="DOE Joint Genome Institute"/>
            <person name="Kuo A."/>
            <person name="Kohler A."/>
            <person name="Costa M.D."/>
            <person name="Nagy L.G."/>
            <person name="Floudas D."/>
            <person name="Copeland A."/>
            <person name="Barry K.W."/>
            <person name="Cichocki N."/>
            <person name="Veneault-Fourrey C."/>
            <person name="LaButti K."/>
            <person name="Lindquist E.A."/>
            <person name="Lipzen A."/>
            <person name="Lundell T."/>
            <person name="Morin E."/>
            <person name="Murat C."/>
            <person name="Sun H."/>
            <person name="Tunlid A."/>
            <person name="Henrissat B."/>
            <person name="Grigoriev I.V."/>
            <person name="Hibbett D.S."/>
            <person name="Martin F."/>
            <person name="Nordberg H.P."/>
            <person name="Cantor M.N."/>
            <person name="Hua S.X."/>
        </authorList>
    </citation>
    <scope>NUCLEOTIDE SEQUENCE [LARGE SCALE GENOMIC DNA]</scope>
    <source>
        <strain evidence="1 2">Marx 270</strain>
    </source>
</reference>
<dbReference type="AlphaFoldDB" id="A0A0C3P5L4"/>
<accession>A0A0C3P5L4</accession>
<gene>
    <name evidence="1" type="ORF">M404DRAFT_50227</name>
</gene>
<proteinExistence type="predicted"/>
<evidence type="ECO:0000313" key="1">
    <source>
        <dbReference type="EMBL" id="KIO02801.1"/>
    </source>
</evidence>
<dbReference type="STRING" id="870435.A0A0C3P5L4"/>
<organism evidence="1 2">
    <name type="scientific">Pisolithus tinctorius Marx 270</name>
    <dbReference type="NCBI Taxonomy" id="870435"/>
    <lineage>
        <taxon>Eukaryota</taxon>
        <taxon>Fungi</taxon>
        <taxon>Dikarya</taxon>
        <taxon>Basidiomycota</taxon>
        <taxon>Agaricomycotina</taxon>
        <taxon>Agaricomycetes</taxon>
        <taxon>Agaricomycetidae</taxon>
        <taxon>Boletales</taxon>
        <taxon>Sclerodermatineae</taxon>
        <taxon>Pisolithaceae</taxon>
        <taxon>Pisolithus</taxon>
    </lineage>
</organism>